<gene>
    <name evidence="5" type="ORF">CEE37_00095</name>
</gene>
<dbReference type="Proteomes" id="UP000319619">
    <property type="component" value="Unassembled WGS sequence"/>
</dbReference>
<evidence type="ECO:0000313" key="6">
    <source>
        <dbReference type="Proteomes" id="UP000319619"/>
    </source>
</evidence>
<dbReference type="SUPFAM" id="SSF56300">
    <property type="entry name" value="Metallo-dependent phosphatases"/>
    <property type="match status" value="1"/>
</dbReference>
<dbReference type="EMBL" id="NJBN01000001">
    <property type="protein sequence ID" value="TKJ42113.1"/>
    <property type="molecule type" value="Genomic_DNA"/>
</dbReference>
<dbReference type="PANTHER" id="PTHR11575:SF24">
    <property type="entry name" value="5'-NUCLEOTIDASE"/>
    <property type="match status" value="1"/>
</dbReference>
<evidence type="ECO:0000256" key="1">
    <source>
        <dbReference type="ARBA" id="ARBA00022729"/>
    </source>
</evidence>
<keyword evidence="1" id="KW-0732">Signal</keyword>
<comment type="similarity">
    <text evidence="2">Belongs to the 5'-nucleotidase family.</text>
</comment>
<dbReference type="PANTHER" id="PTHR11575">
    <property type="entry name" value="5'-NUCLEOTIDASE-RELATED"/>
    <property type="match status" value="1"/>
</dbReference>
<proteinExistence type="inferred from homology"/>
<evidence type="ECO:0000256" key="2">
    <source>
        <dbReference type="RuleBase" id="RU362119"/>
    </source>
</evidence>
<dbReference type="InterPro" id="IPR004843">
    <property type="entry name" value="Calcineurin-like_PHP"/>
</dbReference>
<dbReference type="InterPro" id="IPR006179">
    <property type="entry name" value="5_nucleotidase/apyrase"/>
</dbReference>
<keyword evidence="2" id="KW-0378">Hydrolase</keyword>
<dbReference type="GO" id="GO:0009166">
    <property type="term" value="P:nucleotide catabolic process"/>
    <property type="evidence" value="ECO:0007669"/>
    <property type="project" value="InterPro"/>
</dbReference>
<name>A0A532V4H9_UNCL8</name>
<sequence>MQNRTPLYAILLLIVSAFLWQSCQKAPEPLPVTVLHWNDFHAQNQPFETYIDSQRVRVGGAAYLATLLDSLRLHYPRSLTFHAGDEFTGTPISAITKGQSQIEILNYLKPDAYTPGNHEFDHGWISLKERYSGANFPVLCCNVFDSLTGQTITEPAMIFERAGVKIGVIGSTIQYLSSYVLSDALPGLRIEDPAPIINKWLDEVEEITDIQIALTHHGVNLDKHLAESCPRLDLIVGGHKHARLFEPLVESGVPILQAGAKGQYLGLFRAEVDTVNDRIVAYTGQLIPVYSDSLQPREDIAVLIEEQESQVAEGLDRPIGVLLDPWERNWDGESNVGSWTADAITRITGKDIAFINSGGLRKNVPEGTVTERDMWELHPFGNRLMTFNMSGLELKRAVSHQAREMRDINQISGLRYRARKNSGELLEITVGGMRVESEKMYTVVANEYITSHPQKYFGFELVDRPITDTGWLDRDLAMKAFLMEGRVSSQTDGRIVLVD</sequence>
<dbReference type="PRINTS" id="PR01607">
    <property type="entry name" value="APYRASEFAMLY"/>
</dbReference>
<dbReference type="GO" id="GO:0030288">
    <property type="term" value="C:outer membrane-bounded periplasmic space"/>
    <property type="evidence" value="ECO:0007669"/>
    <property type="project" value="TreeGrafter"/>
</dbReference>
<dbReference type="PROSITE" id="PS51257">
    <property type="entry name" value="PROKAR_LIPOPROTEIN"/>
    <property type="match status" value="1"/>
</dbReference>
<organism evidence="5 6">
    <name type="scientific">candidate division LCP-89 bacterium B3_LCP</name>
    <dbReference type="NCBI Taxonomy" id="2012998"/>
    <lineage>
        <taxon>Bacteria</taxon>
        <taxon>Pseudomonadati</taxon>
        <taxon>Bacteria division LCP-89</taxon>
    </lineage>
</organism>
<protein>
    <recommendedName>
        <fullName evidence="7">Bifunctional metallophosphatase/5'-nucleotidase</fullName>
    </recommendedName>
</protein>
<dbReference type="AlphaFoldDB" id="A0A532V4H9"/>
<dbReference type="GO" id="GO:0016787">
    <property type="term" value="F:hydrolase activity"/>
    <property type="evidence" value="ECO:0007669"/>
    <property type="project" value="UniProtKB-KW"/>
</dbReference>
<keyword evidence="2" id="KW-0547">Nucleotide-binding</keyword>
<evidence type="ECO:0000259" key="4">
    <source>
        <dbReference type="Pfam" id="PF02872"/>
    </source>
</evidence>
<dbReference type="CDD" id="cd00845">
    <property type="entry name" value="MPP_UshA_N_like"/>
    <property type="match status" value="1"/>
</dbReference>
<dbReference type="InterPro" id="IPR029052">
    <property type="entry name" value="Metallo-depent_PP-like"/>
</dbReference>
<feature type="domain" description="Calcineurin-like phosphoesterase" evidence="3">
    <location>
        <begin position="33"/>
        <end position="242"/>
    </location>
</feature>
<evidence type="ECO:0000313" key="5">
    <source>
        <dbReference type="EMBL" id="TKJ42113.1"/>
    </source>
</evidence>
<dbReference type="Gene3D" id="3.90.780.10">
    <property type="entry name" value="5'-Nucleotidase, C-terminal domain"/>
    <property type="match status" value="1"/>
</dbReference>
<dbReference type="SUPFAM" id="SSF55816">
    <property type="entry name" value="5'-nucleotidase (syn. UDP-sugar hydrolase), C-terminal domain"/>
    <property type="match status" value="1"/>
</dbReference>
<dbReference type="Gene3D" id="3.60.21.10">
    <property type="match status" value="1"/>
</dbReference>
<dbReference type="InterPro" id="IPR036907">
    <property type="entry name" value="5'-Nucleotdase_C_sf"/>
</dbReference>
<dbReference type="Pfam" id="PF00149">
    <property type="entry name" value="Metallophos"/>
    <property type="match status" value="1"/>
</dbReference>
<dbReference type="Pfam" id="PF02872">
    <property type="entry name" value="5_nucleotid_C"/>
    <property type="match status" value="1"/>
</dbReference>
<dbReference type="InterPro" id="IPR008334">
    <property type="entry name" value="5'-Nucleotdase_C"/>
</dbReference>
<reference evidence="5 6" key="1">
    <citation type="submission" date="2017-06" db="EMBL/GenBank/DDBJ databases">
        <title>Novel microbial phyla capable of carbon fixation and sulfur reduction in deep-sea sediments.</title>
        <authorList>
            <person name="Huang J."/>
            <person name="Baker B."/>
            <person name="Wang Y."/>
        </authorList>
    </citation>
    <scope>NUCLEOTIDE SEQUENCE [LARGE SCALE GENOMIC DNA]</scope>
    <source>
        <strain evidence="5">B3_LCP</strain>
    </source>
</reference>
<evidence type="ECO:0008006" key="7">
    <source>
        <dbReference type="Google" id="ProtNLM"/>
    </source>
</evidence>
<comment type="caution">
    <text evidence="5">The sequence shown here is derived from an EMBL/GenBank/DDBJ whole genome shotgun (WGS) entry which is preliminary data.</text>
</comment>
<dbReference type="GO" id="GO:0000166">
    <property type="term" value="F:nucleotide binding"/>
    <property type="evidence" value="ECO:0007669"/>
    <property type="project" value="UniProtKB-KW"/>
</dbReference>
<evidence type="ECO:0000259" key="3">
    <source>
        <dbReference type="Pfam" id="PF00149"/>
    </source>
</evidence>
<accession>A0A532V4H9</accession>
<feature type="domain" description="5'-Nucleotidase C-terminal" evidence="4">
    <location>
        <begin position="328"/>
        <end position="454"/>
    </location>
</feature>